<gene>
    <name evidence="1" type="ORF">E2C01_086774</name>
</gene>
<comment type="caution">
    <text evidence="1">The sequence shown here is derived from an EMBL/GenBank/DDBJ whole genome shotgun (WGS) entry which is preliminary data.</text>
</comment>
<protein>
    <submittedName>
        <fullName evidence="1">Uncharacterized protein</fullName>
    </submittedName>
</protein>
<reference evidence="1 2" key="1">
    <citation type="submission" date="2019-05" db="EMBL/GenBank/DDBJ databases">
        <title>Another draft genome of Portunus trituberculatus and its Hox gene families provides insights of decapod evolution.</title>
        <authorList>
            <person name="Jeong J.-H."/>
            <person name="Song I."/>
            <person name="Kim S."/>
            <person name="Choi T."/>
            <person name="Kim D."/>
            <person name="Ryu S."/>
            <person name="Kim W."/>
        </authorList>
    </citation>
    <scope>NUCLEOTIDE SEQUENCE [LARGE SCALE GENOMIC DNA]</scope>
    <source>
        <tissue evidence="1">Muscle</tissue>
    </source>
</reference>
<proteinExistence type="predicted"/>
<dbReference type="AlphaFoldDB" id="A0A5B7JFJ4"/>
<name>A0A5B7JFJ4_PORTR</name>
<dbReference type="Proteomes" id="UP000324222">
    <property type="component" value="Unassembled WGS sequence"/>
</dbReference>
<sequence length="82" mass="9017">MMSSPGLGCCSETVKQNCPRGATSVPLLRGVISRQVCQELAKPREQLTDVNIFQVNCDRTEVVGATIRKIQSTLTTAHHRLH</sequence>
<organism evidence="1 2">
    <name type="scientific">Portunus trituberculatus</name>
    <name type="common">Swimming crab</name>
    <name type="synonym">Neptunus trituberculatus</name>
    <dbReference type="NCBI Taxonomy" id="210409"/>
    <lineage>
        <taxon>Eukaryota</taxon>
        <taxon>Metazoa</taxon>
        <taxon>Ecdysozoa</taxon>
        <taxon>Arthropoda</taxon>
        <taxon>Crustacea</taxon>
        <taxon>Multicrustacea</taxon>
        <taxon>Malacostraca</taxon>
        <taxon>Eumalacostraca</taxon>
        <taxon>Eucarida</taxon>
        <taxon>Decapoda</taxon>
        <taxon>Pleocyemata</taxon>
        <taxon>Brachyura</taxon>
        <taxon>Eubrachyura</taxon>
        <taxon>Portunoidea</taxon>
        <taxon>Portunidae</taxon>
        <taxon>Portuninae</taxon>
        <taxon>Portunus</taxon>
    </lineage>
</organism>
<evidence type="ECO:0000313" key="2">
    <source>
        <dbReference type="Proteomes" id="UP000324222"/>
    </source>
</evidence>
<accession>A0A5B7JFJ4</accession>
<evidence type="ECO:0000313" key="1">
    <source>
        <dbReference type="EMBL" id="MPC91718.1"/>
    </source>
</evidence>
<keyword evidence="2" id="KW-1185">Reference proteome</keyword>
<dbReference type="EMBL" id="VSRR010088742">
    <property type="protein sequence ID" value="MPC91718.1"/>
    <property type="molecule type" value="Genomic_DNA"/>
</dbReference>